<evidence type="ECO:0000313" key="3">
    <source>
        <dbReference type="EMBL" id="KQJ93504.1"/>
    </source>
</evidence>
<evidence type="ECO:0000313" key="5">
    <source>
        <dbReference type="Proteomes" id="UP000008810"/>
    </source>
</evidence>
<dbReference type="GeneID" id="104583439"/>
<dbReference type="FunCoup" id="A0A0Q3J5J0">
    <property type="interactions" value="313"/>
</dbReference>
<dbReference type="EMBL" id="CM000882">
    <property type="protein sequence ID" value="KQJ93505.1"/>
    <property type="molecule type" value="Genomic_DNA"/>
</dbReference>
<dbReference type="EMBL" id="CM000882">
    <property type="protein sequence ID" value="KQJ93504.1"/>
    <property type="molecule type" value="Genomic_DNA"/>
</dbReference>
<feature type="compositionally biased region" description="Low complexity" evidence="1">
    <location>
        <begin position="28"/>
        <end position="47"/>
    </location>
</feature>
<accession>A0A0Q3J5J0</accession>
<keyword evidence="2" id="KW-1133">Transmembrane helix</keyword>
<dbReference type="AlphaFoldDB" id="A0A0Q3J5J0"/>
<dbReference type="RefSeq" id="XP_010233865.1">
    <property type="nucleotide sequence ID" value="XM_010235563.3"/>
</dbReference>
<reference evidence="3" key="2">
    <citation type="submission" date="2017-06" db="EMBL/GenBank/DDBJ databases">
        <title>WGS assembly of Brachypodium distachyon.</title>
        <authorList>
            <consortium name="The International Brachypodium Initiative"/>
            <person name="Lucas S."/>
            <person name="Harmon-Smith M."/>
            <person name="Lail K."/>
            <person name="Tice H."/>
            <person name="Grimwood J."/>
            <person name="Bruce D."/>
            <person name="Barry K."/>
            <person name="Shu S."/>
            <person name="Lindquist E."/>
            <person name="Wang M."/>
            <person name="Pitluck S."/>
            <person name="Vogel J.P."/>
            <person name="Garvin D.F."/>
            <person name="Mockler T.C."/>
            <person name="Schmutz J."/>
            <person name="Rokhsar D."/>
            <person name="Bevan M.W."/>
        </authorList>
    </citation>
    <scope>NUCLEOTIDE SEQUENCE</scope>
    <source>
        <strain evidence="3">Bd21</strain>
    </source>
</reference>
<keyword evidence="2" id="KW-0472">Membrane</keyword>
<reference evidence="4" key="3">
    <citation type="submission" date="2018-08" db="UniProtKB">
        <authorList>
            <consortium name="EnsemblPlants"/>
        </authorList>
    </citation>
    <scope>IDENTIFICATION</scope>
    <source>
        <strain evidence="4">cv. Bd21</strain>
    </source>
</reference>
<evidence type="ECO:0000256" key="2">
    <source>
        <dbReference type="SAM" id="Phobius"/>
    </source>
</evidence>
<sequence length="103" mass="10987">MEKEKQTPGSGALLLALRCSKASALLSSLRQPPRSTTTRRSSSSSSELELRNSRLLHTELIAARREAAGNARLSAAELFLVIALVPLLFLFVGLLAAATAEIV</sequence>
<feature type="transmembrane region" description="Helical" evidence="2">
    <location>
        <begin position="78"/>
        <end position="100"/>
    </location>
</feature>
<feature type="region of interest" description="Disordered" evidence="1">
    <location>
        <begin position="28"/>
        <end position="50"/>
    </location>
</feature>
<keyword evidence="5" id="KW-1185">Reference proteome</keyword>
<evidence type="ECO:0000313" key="4">
    <source>
        <dbReference type="EnsemblPlants" id="KQJ93504"/>
    </source>
</evidence>
<dbReference type="EnsemblPlants" id="KQJ93504">
    <property type="protein sequence ID" value="KQJ93504"/>
    <property type="gene ID" value="BRADI_3g05015v3"/>
</dbReference>
<name>A0A0Q3J5J0_BRADI</name>
<dbReference type="Gramene" id="KQJ93505">
    <property type="protein sequence ID" value="KQJ93505"/>
    <property type="gene ID" value="BRADI_3g05015v3"/>
</dbReference>
<dbReference type="KEGG" id="bdi:104583439"/>
<gene>
    <name evidence="4" type="primary">LOC104583439</name>
    <name evidence="3" type="ORF">BRADI_3g05015v3</name>
</gene>
<keyword evidence="2" id="KW-0812">Transmembrane</keyword>
<protein>
    <submittedName>
        <fullName evidence="3 4">Uncharacterized protein</fullName>
    </submittedName>
</protein>
<evidence type="ECO:0000256" key="1">
    <source>
        <dbReference type="SAM" id="MobiDB-lite"/>
    </source>
</evidence>
<reference evidence="3 4" key="1">
    <citation type="journal article" date="2010" name="Nature">
        <title>Genome sequencing and analysis of the model grass Brachypodium distachyon.</title>
        <authorList>
            <consortium name="International Brachypodium Initiative"/>
        </authorList>
    </citation>
    <scope>NUCLEOTIDE SEQUENCE [LARGE SCALE GENOMIC DNA]</scope>
    <source>
        <strain evidence="3 4">Bd21</strain>
    </source>
</reference>
<proteinExistence type="predicted"/>
<dbReference type="Gramene" id="KQJ93504">
    <property type="protein sequence ID" value="KQJ93504"/>
    <property type="gene ID" value="BRADI_3g05015v3"/>
</dbReference>
<organism evidence="3">
    <name type="scientific">Brachypodium distachyon</name>
    <name type="common">Purple false brome</name>
    <name type="synonym">Trachynia distachya</name>
    <dbReference type="NCBI Taxonomy" id="15368"/>
    <lineage>
        <taxon>Eukaryota</taxon>
        <taxon>Viridiplantae</taxon>
        <taxon>Streptophyta</taxon>
        <taxon>Embryophyta</taxon>
        <taxon>Tracheophyta</taxon>
        <taxon>Spermatophyta</taxon>
        <taxon>Magnoliopsida</taxon>
        <taxon>Liliopsida</taxon>
        <taxon>Poales</taxon>
        <taxon>Poaceae</taxon>
        <taxon>BOP clade</taxon>
        <taxon>Pooideae</taxon>
        <taxon>Stipodae</taxon>
        <taxon>Brachypodieae</taxon>
        <taxon>Brachypodium</taxon>
    </lineage>
</organism>
<dbReference type="EnsemblPlants" id="KQJ93505">
    <property type="protein sequence ID" value="KQJ93505"/>
    <property type="gene ID" value="BRADI_3g05015v3"/>
</dbReference>
<dbReference type="Proteomes" id="UP000008810">
    <property type="component" value="Chromosome 3"/>
</dbReference>